<proteinExistence type="predicted"/>
<gene>
    <name evidence="2" type="ORF">C5Y83_12210</name>
</gene>
<evidence type="ECO:0000313" key="3">
    <source>
        <dbReference type="Proteomes" id="UP000238322"/>
    </source>
</evidence>
<sequence length="206" mass="23293">MEIAMKSIAFIFAFALLAFGHSYSFAADGSSDDKSDAPLPQGWPKLTEPGEIEVKTYPAYRTAKAESTGSFDQADNALFWQLFAHIQANGVEMTAPVINTYSKEDDKSEVEMEFVYRQPDQGKAGPGLGKVIVENRDAEDFLTLGYRGAMNEKAFREGLEELRAWLEKNQQWEEAGQPRRLGYNGPMKPKKDRYWEIQIPVKKRAK</sequence>
<dbReference type="InterPro" id="IPR011256">
    <property type="entry name" value="Reg_factor_effector_dom_sf"/>
</dbReference>
<comment type="caution">
    <text evidence="2">The sequence shown here is derived from an EMBL/GenBank/DDBJ whole genome shotgun (WGS) entry which is preliminary data.</text>
</comment>
<feature type="signal peptide" evidence="1">
    <location>
        <begin position="1"/>
        <end position="26"/>
    </location>
</feature>
<dbReference type="Gene3D" id="3.20.80.10">
    <property type="entry name" value="Regulatory factor, effector binding domain"/>
    <property type="match status" value="1"/>
</dbReference>
<accession>A0A2S8FQ46</accession>
<dbReference type="AlphaFoldDB" id="A0A2S8FQ46"/>
<evidence type="ECO:0008006" key="4">
    <source>
        <dbReference type="Google" id="ProtNLM"/>
    </source>
</evidence>
<dbReference type="EMBL" id="PUHY01000010">
    <property type="protein sequence ID" value="PQO34291.1"/>
    <property type="molecule type" value="Genomic_DNA"/>
</dbReference>
<dbReference type="InterPro" id="IPR006917">
    <property type="entry name" value="SOUL_heme-bd"/>
</dbReference>
<dbReference type="Proteomes" id="UP000238322">
    <property type="component" value="Unassembled WGS sequence"/>
</dbReference>
<protein>
    <recommendedName>
        <fullName evidence="4">Bacterial transcription activator effector binding domain-containing protein</fullName>
    </recommendedName>
</protein>
<dbReference type="Pfam" id="PF04832">
    <property type="entry name" value="SOUL"/>
    <property type="match status" value="1"/>
</dbReference>
<name>A0A2S8FQ46_9BACT</name>
<feature type="chain" id="PRO_5015541893" description="Bacterial transcription activator effector binding domain-containing protein" evidence="1">
    <location>
        <begin position="27"/>
        <end position="206"/>
    </location>
</feature>
<reference evidence="2 3" key="1">
    <citation type="submission" date="2018-02" db="EMBL/GenBank/DDBJ databases">
        <title>Comparative genomes isolates from brazilian mangrove.</title>
        <authorList>
            <person name="Araujo J.E."/>
            <person name="Taketani R.G."/>
            <person name="Silva M.C.P."/>
            <person name="Loureco M.V."/>
            <person name="Andreote F.D."/>
        </authorList>
    </citation>
    <scope>NUCLEOTIDE SEQUENCE [LARGE SCALE GENOMIC DNA]</scope>
    <source>
        <strain evidence="2 3">Hex-1 MGV</strain>
    </source>
</reference>
<evidence type="ECO:0000256" key="1">
    <source>
        <dbReference type="SAM" id="SignalP"/>
    </source>
</evidence>
<organism evidence="2 3">
    <name type="scientific">Blastopirellula marina</name>
    <dbReference type="NCBI Taxonomy" id="124"/>
    <lineage>
        <taxon>Bacteria</taxon>
        <taxon>Pseudomonadati</taxon>
        <taxon>Planctomycetota</taxon>
        <taxon>Planctomycetia</taxon>
        <taxon>Pirellulales</taxon>
        <taxon>Pirellulaceae</taxon>
        <taxon>Blastopirellula</taxon>
    </lineage>
</organism>
<evidence type="ECO:0000313" key="2">
    <source>
        <dbReference type="EMBL" id="PQO34291.1"/>
    </source>
</evidence>
<keyword evidence="1" id="KW-0732">Signal</keyword>
<dbReference type="SUPFAM" id="SSF55136">
    <property type="entry name" value="Probable bacterial effector-binding domain"/>
    <property type="match status" value="1"/>
</dbReference>